<evidence type="ECO:0000259" key="5">
    <source>
        <dbReference type="PROSITE" id="PS51186"/>
    </source>
</evidence>
<evidence type="ECO:0000313" key="7">
    <source>
        <dbReference type="Proteomes" id="UP000005632"/>
    </source>
</evidence>
<dbReference type="InterPro" id="IPR018060">
    <property type="entry name" value="HTH_AraC"/>
</dbReference>
<dbReference type="EMBL" id="CP003155">
    <property type="protein sequence ID" value="AEV30530.1"/>
    <property type="molecule type" value="Genomic_DNA"/>
</dbReference>
<protein>
    <submittedName>
        <fullName evidence="6">DNA-binding domain-containing protein, AraC-type</fullName>
    </submittedName>
</protein>
<dbReference type="Gene3D" id="3.40.630.30">
    <property type="match status" value="1"/>
</dbReference>
<dbReference type="GO" id="GO:0003700">
    <property type="term" value="F:DNA-binding transcription factor activity"/>
    <property type="evidence" value="ECO:0007669"/>
    <property type="project" value="InterPro"/>
</dbReference>
<dbReference type="Pfam" id="PF12833">
    <property type="entry name" value="HTH_18"/>
    <property type="match status" value="1"/>
</dbReference>
<dbReference type="eggNOG" id="COG0456">
    <property type="taxonomic scope" value="Bacteria"/>
</dbReference>
<evidence type="ECO:0000256" key="1">
    <source>
        <dbReference type="ARBA" id="ARBA00023015"/>
    </source>
</evidence>
<dbReference type="PANTHER" id="PTHR47504">
    <property type="entry name" value="RIGHT ORIGIN-BINDING PROTEIN"/>
    <property type="match status" value="1"/>
</dbReference>
<feature type="domain" description="N-acetyltransferase" evidence="5">
    <location>
        <begin position="134"/>
        <end position="282"/>
    </location>
</feature>
<dbReference type="Gene3D" id="1.10.10.60">
    <property type="entry name" value="Homeodomain-like"/>
    <property type="match status" value="2"/>
</dbReference>
<evidence type="ECO:0000259" key="4">
    <source>
        <dbReference type="PROSITE" id="PS01124"/>
    </source>
</evidence>
<evidence type="ECO:0000256" key="3">
    <source>
        <dbReference type="ARBA" id="ARBA00023163"/>
    </source>
</evidence>
<dbReference type="SMART" id="SM00342">
    <property type="entry name" value="HTH_ARAC"/>
    <property type="match status" value="1"/>
</dbReference>
<dbReference type="InterPro" id="IPR016181">
    <property type="entry name" value="Acyl_CoA_acyltransferase"/>
</dbReference>
<dbReference type="InterPro" id="IPR009057">
    <property type="entry name" value="Homeodomain-like_sf"/>
</dbReference>
<evidence type="ECO:0000313" key="6">
    <source>
        <dbReference type="EMBL" id="AEV30530.1"/>
    </source>
</evidence>
<dbReference type="Proteomes" id="UP000005632">
    <property type="component" value="Chromosome"/>
</dbReference>
<dbReference type="PROSITE" id="PS01124">
    <property type="entry name" value="HTH_ARAC_FAMILY_2"/>
    <property type="match status" value="1"/>
</dbReference>
<dbReference type="GO" id="GO:0043565">
    <property type="term" value="F:sequence-specific DNA binding"/>
    <property type="evidence" value="ECO:0007669"/>
    <property type="project" value="InterPro"/>
</dbReference>
<keyword evidence="1" id="KW-0805">Transcription regulation</keyword>
<dbReference type="STRING" id="158190.SpiGrapes_2773"/>
<dbReference type="HOGENOM" id="CLU_985909_0_0_12"/>
<feature type="domain" description="HTH araC/xylS-type" evidence="4">
    <location>
        <begin position="9"/>
        <end position="107"/>
    </location>
</feature>
<dbReference type="eggNOG" id="COG2207">
    <property type="taxonomic scope" value="Bacteria"/>
</dbReference>
<dbReference type="KEGG" id="sgp:SpiGrapes_2773"/>
<dbReference type="OrthoDB" id="9801123at2"/>
<dbReference type="SUPFAM" id="SSF46689">
    <property type="entry name" value="Homeodomain-like"/>
    <property type="match status" value="2"/>
</dbReference>
<dbReference type="InterPro" id="IPR050959">
    <property type="entry name" value="MarA-like"/>
</dbReference>
<evidence type="ECO:0000256" key="2">
    <source>
        <dbReference type="ARBA" id="ARBA00023125"/>
    </source>
</evidence>
<gene>
    <name evidence="6" type="ordered locus">SpiGrapes_2773</name>
</gene>
<dbReference type="AlphaFoldDB" id="G8QW06"/>
<dbReference type="PRINTS" id="PR00032">
    <property type="entry name" value="HTHARAC"/>
</dbReference>
<dbReference type="InterPro" id="IPR020449">
    <property type="entry name" value="Tscrpt_reg_AraC-type_HTH"/>
</dbReference>
<keyword evidence="3" id="KW-0804">Transcription</keyword>
<keyword evidence="7" id="KW-1185">Reference proteome</keyword>
<proteinExistence type="predicted"/>
<dbReference type="InterPro" id="IPR018062">
    <property type="entry name" value="HTH_AraC-typ_CS"/>
</dbReference>
<dbReference type="PROSITE" id="PS51186">
    <property type="entry name" value="GNAT"/>
    <property type="match status" value="1"/>
</dbReference>
<dbReference type="InterPro" id="IPR000182">
    <property type="entry name" value="GNAT_dom"/>
</dbReference>
<sequence>MDNQISLATTIIDYIENHLDEKMNLESIAKEVSYSKFHIHRVFSETVGMPLFTYLKRRQLTEAASMLTQSEIPILDIALMIGYESQQAFSTMFKALYKKTPNTFRQDQQFYPLQLPYSLHAFSKNTFSGINWVQEITSATMQEMSCWRSFLPLIIDGFPYLEEENCLFELKKAIDNDQLFSIQEEDVIIGAIILDPETGKIPFLGIHPQFKQKGVYKAFFIWAAQESPRAEKLSLTTYRDRDKADTGYRTMLKNLGFKESRFLVEYGYPTQSFEIPKIQLLGQ</sequence>
<dbReference type="SUPFAM" id="SSF55729">
    <property type="entry name" value="Acyl-CoA N-acyltransferases (Nat)"/>
    <property type="match status" value="1"/>
</dbReference>
<keyword evidence="2 6" id="KW-0238">DNA-binding</keyword>
<dbReference type="GO" id="GO:0016747">
    <property type="term" value="F:acyltransferase activity, transferring groups other than amino-acyl groups"/>
    <property type="evidence" value="ECO:0007669"/>
    <property type="project" value="InterPro"/>
</dbReference>
<reference evidence="6 7" key="1">
    <citation type="submission" date="2011-11" db="EMBL/GenBank/DDBJ databases">
        <title>Complete sequence of Spirochaeta sp. grapes.</title>
        <authorList>
            <consortium name="US DOE Joint Genome Institute"/>
            <person name="Lucas S."/>
            <person name="Han J."/>
            <person name="Lapidus A."/>
            <person name="Cheng J.-F."/>
            <person name="Goodwin L."/>
            <person name="Pitluck S."/>
            <person name="Peters L."/>
            <person name="Ovchinnikova G."/>
            <person name="Munk A.C."/>
            <person name="Detter J.C."/>
            <person name="Han C."/>
            <person name="Tapia R."/>
            <person name="Land M."/>
            <person name="Hauser L."/>
            <person name="Kyrpides N."/>
            <person name="Ivanova N."/>
            <person name="Pagani I."/>
            <person name="Ritalahtilisa K."/>
            <person name="Loeffler F."/>
            <person name="Woyke T."/>
        </authorList>
    </citation>
    <scope>NUCLEOTIDE SEQUENCE [LARGE SCALE GENOMIC DNA]</scope>
    <source>
        <strain evidence="7">ATCC BAA-1885 / DSM 22778 / Grapes</strain>
    </source>
</reference>
<name>G8QW06_SPHPG</name>
<dbReference type="PROSITE" id="PS00041">
    <property type="entry name" value="HTH_ARAC_FAMILY_1"/>
    <property type="match status" value="1"/>
</dbReference>
<organism evidence="6 7">
    <name type="scientific">Sphaerochaeta pleomorpha (strain ATCC BAA-1885 / DSM 22778 / Grapes)</name>
    <dbReference type="NCBI Taxonomy" id="158190"/>
    <lineage>
        <taxon>Bacteria</taxon>
        <taxon>Pseudomonadati</taxon>
        <taxon>Spirochaetota</taxon>
        <taxon>Spirochaetia</taxon>
        <taxon>Spirochaetales</taxon>
        <taxon>Sphaerochaetaceae</taxon>
        <taxon>Sphaerochaeta</taxon>
    </lineage>
</organism>
<dbReference type="PANTHER" id="PTHR47504:SF5">
    <property type="entry name" value="RIGHT ORIGIN-BINDING PROTEIN"/>
    <property type="match status" value="1"/>
</dbReference>
<accession>G8QW06</accession>